<feature type="transmembrane region" description="Helical" evidence="9">
    <location>
        <begin position="730"/>
        <end position="751"/>
    </location>
</feature>
<evidence type="ECO:0000256" key="9">
    <source>
        <dbReference type="SAM" id="Phobius"/>
    </source>
</evidence>
<evidence type="ECO:0000256" key="3">
    <source>
        <dbReference type="ARBA" id="ARBA00022448"/>
    </source>
</evidence>
<evidence type="ECO:0000256" key="5">
    <source>
        <dbReference type="ARBA" id="ARBA00022856"/>
    </source>
</evidence>
<dbReference type="Proteomes" id="UP000182444">
    <property type="component" value="Chromosome 1A"/>
</dbReference>
<reference evidence="10 12" key="1">
    <citation type="journal article" date="2016" name="PLoS ONE">
        <title>Sequence Assembly of Yarrowia lipolytica Strain W29/CLIB89 Shows Transposable Element Diversity.</title>
        <authorList>
            <person name="Magnan C."/>
            <person name="Yu J."/>
            <person name="Chang I."/>
            <person name="Jahn E."/>
            <person name="Kanomata Y."/>
            <person name="Wu J."/>
            <person name="Zeller M."/>
            <person name="Oakes M."/>
            <person name="Baldi P."/>
            <person name="Sandmeyer S."/>
        </authorList>
    </citation>
    <scope>NUCLEOTIDE SEQUENCE [LARGE SCALE GENOMIC DNA]</scope>
    <source>
        <strain evidence="10">CLIB89</strain>
        <strain evidence="12">CLIB89(W29)</strain>
    </source>
</reference>
<feature type="transmembrane region" description="Helical" evidence="9">
    <location>
        <begin position="700"/>
        <end position="718"/>
    </location>
</feature>
<accession>A0A1D8N358</accession>
<dbReference type="eggNOG" id="KOG2262">
    <property type="taxonomic scope" value="Eukaryota"/>
</dbReference>
<comment type="similarity">
    <text evidence="2">Belongs to the oligopeptide OPT transporter family.</text>
</comment>
<feature type="transmembrane region" description="Helical" evidence="9">
    <location>
        <begin position="772"/>
        <end position="789"/>
    </location>
</feature>
<organism evidence="10 12">
    <name type="scientific">Yarrowia lipolytica</name>
    <name type="common">Candida lipolytica</name>
    <dbReference type="NCBI Taxonomy" id="4952"/>
    <lineage>
        <taxon>Eukaryota</taxon>
        <taxon>Fungi</taxon>
        <taxon>Dikarya</taxon>
        <taxon>Ascomycota</taxon>
        <taxon>Saccharomycotina</taxon>
        <taxon>Dipodascomycetes</taxon>
        <taxon>Dipodascales</taxon>
        <taxon>Dipodascales incertae sedis</taxon>
        <taxon>Yarrowia</taxon>
    </lineage>
</organism>
<dbReference type="NCBIfam" id="TIGR00728">
    <property type="entry name" value="OPT_sfam"/>
    <property type="match status" value="1"/>
</dbReference>
<reference evidence="11 13" key="2">
    <citation type="submission" date="2018-07" db="EMBL/GenBank/DDBJ databases">
        <title>Draft Genome Assemblies for Five Robust Yarrowia lipolytica Strains Exhibiting High Lipid Production and Pentose Sugar Utilization and Sugar Alcohol Secretion from Undetoxified Lignocellulosic Biomass Hydrolysates.</title>
        <authorList>
            <consortium name="DOE Joint Genome Institute"/>
            <person name="Walker C."/>
            <person name="Ryu S."/>
            <person name="Na H."/>
            <person name="Zane M."/>
            <person name="LaButti K."/>
            <person name="Lipzen A."/>
            <person name="Haridas S."/>
            <person name="Barry K."/>
            <person name="Grigoriev I.V."/>
            <person name="Quarterman J."/>
            <person name="Slininger P."/>
            <person name="Dien B."/>
            <person name="Trinh C.T."/>
        </authorList>
    </citation>
    <scope>NUCLEOTIDE SEQUENCE [LARGE SCALE GENOMIC DNA]</scope>
    <source>
        <strain evidence="11 13">YB392</strain>
    </source>
</reference>
<feature type="transmembrane region" description="Helical" evidence="9">
    <location>
        <begin position="278"/>
        <end position="299"/>
    </location>
</feature>
<feature type="transmembrane region" description="Helical" evidence="9">
    <location>
        <begin position="580"/>
        <end position="605"/>
    </location>
</feature>
<dbReference type="VEuPathDB" id="FungiDB:YALI0_A00110g"/>
<dbReference type="VEuPathDB" id="FungiDB:YALI1_A00058g"/>
<dbReference type="GO" id="GO:0016020">
    <property type="term" value="C:membrane"/>
    <property type="evidence" value="ECO:0007669"/>
    <property type="project" value="UniProtKB-SubCell"/>
</dbReference>
<feature type="transmembrane region" description="Helical" evidence="9">
    <location>
        <begin position="168"/>
        <end position="188"/>
    </location>
</feature>
<evidence type="ECO:0000313" key="10">
    <source>
        <dbReference type="EMBL" id="AOW00075.1"/>
    </source>
</evidence>
<feature type="transmembrane region" description="Helical" evidence="9">
    <location>
        <begin position="663"/>
        <end position="688"/>
    </location>
</feature>
<dbReference type="KEGG" id="yli:2906259"/>
<feature type="transmembrane region" description="Helical" evidence="9">
    <location>
        <begin position="822"/>
        <end position="844"/>
    </location>
</feature>
<evidence type="ECO:0000256" key="1">
    <source>
        <dbReference type="ARBA" id="ARBA00004141"/>
    </source>
</evidence>
<feature type="transmembrane region" description="Helical" evidence="9">
    <location>
        <begin position="554"/>
        <end position="574"/>
    </location>
</feature>
<keyword evidence="7 9" id="KW-1133">Transmembrane helix</keyword>
<feature type="transmembrane region" description="Helical" evidence="9">
    <location>
        <begin position="413"/>
        <end position="437"/>
    </location>
</feature>
<keyword evidence="6" id="KW-0653">Protein transport</keyword>
<dbReference type="EMBL" id="CP017553">
    <property type="protein sequence ID" value="AOW00075.1"/>
    <property type="molecule type" value="Genomic_DNA"/>
</dbReference>
<evidence type="ECO:0000256" key="6">
    <source>
        <dbReference type="ARBA" id="ARBA00022927"/>
    </source>
</evidence>
<evidence type="ECO:0000256" key="4">
    <source>
        <dbReference type="ARBA" id="ARBA00022692"/>
    </source>
</evidence>
<dbReference type="GO" id="GO:0035673">
    <property type="term" value="F:oligopeptide transmembrane transporter activity"/>
    <property type="evidence" value="ECO:0007669"/>
    <property type="project" value="InterPro"/>
</dbReference>
<dbReference type="GO" id="GO:0015031">
    <property type="term" value="P:protein transport"/>
    <property type="evidence" value="ECO:0007669"/>
    <property type="project" value="UniProtKB-KW"/>
</dbReference>
<dbReference type="Proteomes" id="UP000256601">
    <property type="component" value="Unassembled WGS sequence"/>
</dbReference>
<evidence type="ECO:0000256" key="8">
    <source>
        <dbReference type="ARBA" id="ARBA00023136"/>
    </source>
</evidence>
<dbReference type="AlphaFoldDB" id="A0A1D8N358"/>
<feature type="transmembrane region" description="Helical" evidence="9">
    <location>
        <begin position="341"/>
        <end position="361"/>
    </location>
</feature>
<dbReference type="InterPro" id="IPR004648">
    <property type="entry name" value="Oligpept_transpt"/>
</dbReference>
<dbReference type="PANTHER" id="PTHR22601">
    <property type="entry name" value="ISP4 LIKE PROTEIN"/>
    <property type="match status" value="1"/>
</dbReference>
<dbReference type="Pfam" id="PF03169">
    <property type="entry name" value="OPT"/>
    <property type="match status" value="1"/>
</dbReference>
<dbReference type="EMBL" id="KZ857347">
    <property type="protein sequence ID" value="RDW22946.1"/>
    <property type="molecule type" value="Genomic_DNA"/>
</dbReference>
<keyword evidence="5" id="KW-0571">Peptide transport</keyword>
<keyword evidence="4 9" id="KW-0812">Transmembrane</keyword>
<protein>
    <submittedName>
        <fullName evidence="11">OPT oligopeptide transporter protein-domain-containing protein</fullName>
    </submittedName>
</protein>
<evidence type="ECO:0000313" key="11">
    <source>
        <dbReference type="EMBL" id="RDW22946.1"/>
    </source>
</evidence>
<evidence type="ECO:0000256" key="7">
    <source>
        <dbReference type="ARBA" id="ARBA00022989"/>
    </source>
</evidence>
<evidence type="ECO:0000256" key="2">
    <source>
        <dbReference type="ARBA" id="ARBA00008807"/>
    </source>
</evidence>
<dbReference type="InterPro" id="IPR004813">
    <property type="entry name" value="OPT"/>
</dbReference>
<gene>
    <name evidence="11" type="ORF">B0I71DRAFT_136760</name>
    <name evidence="10" type="ORF">YALI1_A00058g</name>
</gene>
<sequence length="887" mass="101670">MDCSPHFLTSINIHTMSKHTEVFSSEKVSSMDKDDLVDTQVAEVTTSLLDFVALQLEIPPSENDGTYPLEVHFMAEKLEETTLEEAIKIVKTNFAYHDHDNNFRDEYRIEVRELLKVFDGKDDYEKADPDDVLMMRYWGTVFNWWSPYPEVRAVTDPYNDEDCTTETWRVWVLGTVWVAIAAFVNQFFSVRMPAISLGAGVIQLLLYPCGKALQYALPDWGFHFRGKRYSLNPGKWSQKEQLLTTIMVSCASGTPYITSNIIVQYLPQFYNQTWASSFGYQFVFMLVTQMLGFGLAGILKRVAVYPVKAMWPSLLPTLAVNKALLAPNRKENINGWLISRYTFFMIVFIGSFVYFWIPNYLMNFLQTFNWMTWIAPENADLAIVTGSVGGLGFNPIPTFDWNQATASLAPITLPLYVSSIGFAGTFFSGLVILALYYTNNSWTGYIPINSNRLFDNMGKKYNVSKILTNYRFDDKKYHDYSTPYYSAGNLMLYSAFFAVYPLSFVYTCLMDWRAMWDALKDTGKALRYVHRSSYHGREDPFSRYMKNYPEVPDWWFYVVMVIMFALSIVLVKAWPVDTPVWTLVFVLGLVFVFIIPFTVFAAYTASSLSLNVISELIIGYALPGRFMALNLIKALSVTIASQAQNYTTDQKLTHYAHLPPRSIFWLQLWATLVNGLVCLGVIQFQLNLDGICDADNKQKFTCPGETTFFTASVAWGVIGPKKMFDKYPVMKWMFLFGALAGVFFWFVQVILPQILVKYFPNKAQTIDYYRRKILYFNPIIFVVGCLGWAPYNLTYQVGGMYLAVLFNGYIKSRYLAWWRKYAYVMEAAIVTGIALAGIIIFFAVQYHPKDIDWWGNTVIYDGVDGSGIPPRLEIPEKGFFGPPSSEW</sequence>
<proteinExistence type="inferred from homology"/>
<keyword evidence="8 9" id="KW-0472">Membrane</keyword>
<evidence type="ECO:0000313" key="13">
    <source>
        <dbReference type="Proteomes" id="UP000256601"/>
    </source>
</evidence>
<feature type="transmembrane region" description="Helical" evidence="9">
    <location>
        <begin position="490"/>
        <end position="509"/>
    </location>
</feature>
<keyword evidence="3" id="KW-0813">Transport</keyword>
<comment type="subcellular location">
    <subcellularLocation>
        <location evidence="1">Membrane</location>
        <topology evidence="1">Multi-pass membrane protein</topology>
    </subcellularLocation>
</comment>
<evidence type="ECO:0000313" key="12">
    <source>
        <dbReference type="Proteomes" id="UP000182444"/>
    </source>
</evidence>
<name>A0A1D8N358_YARLL</name>
<dbReference type="NCBIfam" id="TIGR00727">
    <property type="entry name" value="ISP4_OPT"/>
    <property type="match status" value="1"/>
</dbReference>